<dbReference type="KEGG" id="aeh:Mlg_2878"/>
<evidence type="ECO:0000256" key="2">
    <source>
        <dbReference type="SAM" id="MobiDB-lite"/>
    </source>
</evidence>
<keyword evidence="5" id="KW-1185">Reference proteome</keyword>
<dbReference type="Pfam" id="PF13614">
    <property type="entry name" value="AAA_31"/>
    <property type="match status" value="1"/>
</dbReference>
<evidence type="ECO:0000313" key="4">
    <source>
        <dbReference type="EMBL" id="ABI58218.1"/>
    </source>
</evidence>
<accession>Q0A4L9</accession>
<evidence type="ECO:0000256" key="1">
    <source>
        <dbReference type="ARBA" id="ARBA00060876"/>
    </source>
</evidence>
<dbReference type="RefSeq" id="WP_011630611.1">
    <property type="nucleotide sequence ID" value="NC_008340.1"/>
</dbReference>
<dbReference type="AlphaFoldDB" id="Q0A4L9"/>
<dbReference type="Proteomes" id="UP000001962">
    <property type="component" value="Chromosome"/>
</dbReference>
<organism evidence="4 5">
    <name type="scientific">Alkalilimnicola ehrlichii (strain ATCC BAA-1101 / DSM 17681 / MLHE-1)</name>
    <dbReference type="NCBI Taxonomy" id="187272"/>
    <lineage>
        <taxon>Bacteria</taxon>
        <taxon>Pseudomonadati</taxon>
        <taxon>Pseudomonadota</taxon>
        <taxon>Gammaproteobacteria</taxon>
        <taxon>Chromatiales</taxon>
        <taxon>Ectothiorhodospiraceae</taxon>
        <taxon>Alkalilimnicola</taxon>
    </lineage>
</organism>
<dbReference type="PANTHER" id="PTHR13696">
    <property type="entry name" value="P-LOOP CONTAINING NUCLEOSIDE TRIPHOSPHATE HYDROLASE"/>
    <property type="match status" value="1"/>
</dbReference>
<reference evidence="5" key="1">
    <citation type="submission" date="2006-08" db="EMBL/GenBank/DDBJ databases">
        <title>Complete sequence of Alkalilimnicola ehrilichei MLHE-1.</title>
        <authorList>
            <person name="Copeland A."/>
            <person name="Lucas S."/>
            <person name="Lapidus A."/>
            <person name="Barry K."/>
            <person name="Detter J.C."/>
            <person name="Glavina del Rio T."/>
            <person name="Hammon N."/>
            <person name="Israni S."/>
            <person name="Dalin E."/>
            <person name="Tice H."/>
            <person name="Pitluck S."/>
            <person name="Sims D."/>
            <person name="Brettin T."/>
            <person name="Bruce D."/>
            <person name="Han C."/>
            <person name="Tapia R."/>
            <person name="Gilna P."/>
            <person name="Schmutz J."/>
            <person name="Larimer F."/>
            <person name="Land M."/>
            <person name="Hauser L."/>
            <person name="Kyrpides N."/>
            <person name="Mikhailova N."/>
            <person name="Oremland R.S."/>
            <person name="Hoeft S.E."/>
            <person name="Switzer-Blum J."/>
            <person name="Kulp T."/>
            <person name="King G."/>
            <person name="Tabita R."/>
            <person name="Witte B."/>
            <person name="Santini J.M."/>
            <person name="Basu P."/>
            <person name="Hollibaugh J.T."/>
            <person name="Xie G."/>
            <person name="Stolz J.F."/>
            <person name="Richardson P."/>
        </authorList>
    </citation>
    <scope>NUCLEOTIDE SEQUENCE [LARGE SCALE GENOMIC DNA]</scope>
    <source>
        <strain evidence="5">ATCC BAA-1101 / DSM 17681 / MLHE-1</strain>
    </source>
</reference>
<sequence>MTRIIAVANQKGGVGKTTTCVNLAASLAANKQRVLLVDLDPQGNATVGCGVDKNREGGVGYDALLGERPLADCRMRLKETGFDLLPGNGDLTAAEVALMESEQREQYLRRALAAVVGEYDYILIDCPPSLNILTVNALVAADGVLIPIQCEYYALEGLTALLDTIRRIQASANRDLSIDGLLRTMFDPRNNLANQVGAQLRSHFDDQVYRTLIPRNVRLAEAPSHGLPALHYDRSSRGALAYMALASELVRRHRSAGPVPTVAQGGDGLQRTSGTGH</sequence>
<evidence type="ECO:0000313" key="5">
    <source>
        <dbReference type="Proteomes" id="UP000001962"/>
    </source>
</evidence>
<protein>
    <submittedName>
        <fullName evidence="4">Cobyrinic acid a,c-diamide synthase</fullName>
    </submittedName>
</protein>
<dbReference type="EMBL" id="CP000453">
    <property type="protein sequence ID" value="ABI58218.1"/>
    <property type="molecule type" value="Genomic_DNA"/>
</dbReference>
<dbReference type="CDD" id="cd02042">
    <property type="entry name" value="ParAB_family"/>
    <property type="match status" value="1"/>
</dbReference>
<feature type="region of interest" description="Disordered" evidence="2">
    <location>
        <begin position="254"/>
        <end position="277"/>
    </location>
</feature>
<dbReference type="PANTHER" id="PTHR13696:SF52">
    <property type="entry name" value="PARA FAMILY PROTEIN CT_582"/>
    <property type="match status" value="1"/>
</dbReference>
<dbReference type="eggNOG" id="COG1192">
    <property type="taxonomic scope" value="Bacteria"/>
</dbReference>
<gene>
    <name evidence="4" type="ordered locus">Mlg_2878</name>
</gene>
<evidence type="ECO:0000259" key="3">
    <source>
        <dbReference type="Pfam" id="PF13614"/>
    </source>
</evidence>
<dbReference type="InterPro" id="IPR050678">
    <property type="entry name" value="DNA_Partitioning_ATPase"/>
</dbReference>
<dbReference type="SUPFAM" id="SSF52540">
    <property type="entry name" value="P-loop containing nucleoside triphosphate hydrolases"/>
    <property type="match status" value="1"/>
</dbReference>
<name>Q0A4L9_ALKEH</name>
<proteinExistence type="predicted"/>
<dbReference type="HOGENOM" id="CLU_037612_1_4_6"/>
<dbReference type="InterPro" id="IPR027417">
    <property type="entry name" value="P-loop_NTPase"/>
</dbReference>
<dbReference type="Gene3D" id="3.40.50.300">
    <property type="entry name" value="P-loop containing nucleotide triphosphate hydrolases"/>
    <property type="match status" value="1"/>
</dbReference>
<dbReference type="InterPro" id="IPR025669">
    <property type="entry name" value="AAA_dom"/>
</dbReference>
<comment type="similarity">
    <text evidence="1">To B.subtilis soj.</text>
</comment>
<dbReference type="FunFam" id="3.40.50.300:FF:000285">
    <property type="entry name" value="Sporulation initiation inhibitor Soj"/>
    <property type="match status" value="1"/>
</dbReference>
<feature type="domain" description="AAA" evidence="3">
    <location>
        <begin position="3"/>
        <end position="178"/>
    </location>
</feature>
<dbReference type="OrthoDB" id="9815116at2"/>